<protein>
    <submittedName>
        <fullName evidence="1">Uncharacterized protein</fullName>
    </submittedName>
</protein>
<gene>
    <name evidence="1" type="ORF">METZ01_LOCUS269499</name>
</gene>
<sequence>MIGVAYAIALFAVSGWSHDYIWRGEARQIPPNLACSGPVAGHGFGPGGIKMGRLYGFSCSDRAILQSKH</sequence>
<accession>A0A382JYA6</accession>
<dbReference type="EMBL" id="UINC01076972">
    <property type="protein sequence ID" value="SVC16645.1"/>
    <property type="molecule type" value="Genomic_DNA"/>
</dbReference>
<name>A0A382JYA6_9ZZZZ</name>
<reference evidence="1" key="1">
    <citation type="submission" date="2018-05" db="EMBL/GenBank/DDBJ databases">
        <authorList>
            <person name="Lanie J.A."/>
            <person name="Ng W.-L."/>
            <person name="Kazmierczak K.M."/>
            <person name="Andrzejewski T.M."/>
            <person name="Davidsen T.M."/>
            <person name="Wayne K.J."/>
            <person name="Tettelin H."/>
            <person name="Glass J.I."/>
            <person name="Rusch D."/>
            <person name="Podicherti R."/>
            <person name="Tsui H.-C.T."/>
            <person name="Winkler M.E."/>
        </authorList>
    </citation>
    <scope>NUCLEOTIDE SEQUENCE</scope>
</reference>
<organism evidence="1">
    <name type="scientific">marine metagenome</name>
    <dbReference type="NCBI Taxonomy" id="408172"/>
    <lineage>
        <taxon>unclassified sequences</taxon>
        <taxon>metagenomes</taxon>
        <taxon>ecological metagenomes</taxon>
    </lineage>
</organism>
<evidence type="ECO:0000313" key="1">
    <source>
        <dbReference type="EMBL" id="SVC16645.1"/>
    </source>
</evidence>
<dbReference type="AlphaFoldDB" id="A0A382JYA6"/>
<proteinExistence type="predicted"/>